<evidence type="ECO:0000313" key="1">
    <source>
        <dbReference type="EMBL" id="ERN17796.1"/>
    </source>
</evidence>
<evidence type="ECO:0000313" key="2">
    <source>
        <dbReference type="Proteomes" id="UP000017836"/>
    </source>
</evidence>
<dbReference type="HOGENOM" id="CLU_2362529_0_0_1"/>
<gene>
    <name evidence="1" type="ORF">AMTR_s00047p00155610</name>
</gene>
<organism evidence="1 2">
    <name type="scientific">Amborella trichopoda</name>
    <dbReference type="NCBI Taxonomy" id="13333"/>
    <lineage>
        <taxon>Eukaryota</taxon>
        <taxon>Viridiplantae</taxon>
        <taxon>Streptophyta</taxon>
        <taxon>Embryophyta</taxon>
        <taxon>Tracheophyta</taxon>
        <taxon>Spermatophyta</taxon>
        <taxon>Magnoliopsida</taxon>
        <taxon>Amborellales</taxon>
        <taxon>Amborellaceae</taxon>
        <taxon>Amborella</taxon>
    </lineage>
</organism>
<reference evidence="2" key="1">
    <citation type="journal article" date="2013" name="Science">
        <title>The Amborella genome and the evolution of flowering plants.</title>
        <authorList>
            <consortium name="Amborella Genome Project"/>
        </authorList>
    </citation>
    <scope>NUCLEOTIDE SEQUENCE [LARGE SCALE GENOMIC DNA]</scope>
</reference>
<dbReference type="EMBL" id="KI392311">
    <property type="protein sequence ID" value="ERN17796.1"/>
    <property type="molecule type" value="Genomic_DNA"/>
</dbReference>
<proteinExistence type="predicted"/>
<keyword evidence="2" id="KW-1185">Reference proteome</keyword>
<dbReference type="AlphaFoldDB" id="U5CWT1"/>
<sequence>MRSFLSGPIRPAALSASQEANELRKSSPSALPLTRNVCSQHFILLWGPWPLLQTHLTAARCWYPTPSVATASTTRRSTAAATGTDDLRLLIVGSLL</sequence>
<accession>U5CWT1</accession>
<protein>
    <submittedName>
        <fullName evidence="1">Uncharacterized protein</fullName>
    </submittedName>
</protein>
<dbReference type="Proteomes" id="UP000017836">
    <property type="component" value="Unassembled WGS sequence"/>
</dbReference>
<name>U5CWT1_AMBTC</name>
<dbReference type="Gramene" id="ERN17796">
    <property type="protein sequence ID" value="ERN17796"/>
    <property type="gene ID" value="AMTR_s00047p00155610"/>
</dbReference>